<dbReference type="AlphaFoldDB" id="S6D170"/>
<accession>S6D170</accession>
<dbReference type="Proteomes" id="UP000015381">
    <property type="component" value="Chromosome I"/>
</dbReference>
<name>S6D170_9EURY</name>
<sequence length="37" mass="4227">MNVTGLRTPDIVTIDEEKPVVFCEDVRSVLDFPGRDY</sequence>
<dbReference type="EMBL" id="HF571520">
    <property type="protein sequence ID" value="CCQ32205.1"/>
    <property type="molecule type" value="Genomic_DNA"/>
</dbReference>
<gene>
    <name evidence="1" type="ORF">HTIA_0054</name>
</gene>
<protein>
    <submittedName>
        <fullName evidence="1">Uncharacterized protein</fullName>
    </submittedName>
</protein>
<evidence type="ECO:0000313" key="2">
    <source>
        <dbReference type="Proteomes" id="UP000015381"/>
    </source>
</evidence>
<dbReference type="KEGG" id="hti:HTIA_0054"/>
<proteinExistence type="predicted"/>
<organism evidence="1 2">
    <name type="scientific">Halorhabdus tiamatea SARL4B</name>
    <dbReference type="NCBI Taxonomy" id="1033806"/>
    <lineage>
        <taxon>Archaea</taxon>
        <taxon>Methanobacteriati</taxon>
        <taxon>Methanobacteriota</taxon>
        <taxon>Stenosarchaea group</taxon>
        <taxon>Halobacteria</taxon>
        <taxon>Halobacteriales</taxon>
        <taxon>Haloarculaceae</taxon>
        <taxon>Halorhabdus</taxon>
    </lineage>
</organism>
<keyword evidence="2" id="KW-1185">Reference proteome</keyword>
<dbReference type="HOGENOM" id="CLU_3338344_0_0_2"/>
<reference evidence="1 2" key="1">
    <citation type="journal article" date="2014" name="Environ. Microbiol.">
        <title>Halorhabdus tiamatea: proteogenomics and glycosidase activity measurements identify the first cultivated euryarchaeon from a deep-sea anoxic brine lake as potential polysaccharide degrader.</title>
        <authorList>
            <person name="Werner J."/>
            <person name="Ferrer M."/>
            <person name="Michel G."/>
            <person name="Mann A.J."/>
            <person name="Huang S."/>
            <person name="Juarez S."/>
            <person name="Ciordia S."/>
            <person name="Albar J.P."/>
            <person name="Alcaide M."/>
            <person name="La Cono V."/>
            <person name="Yakimov M.M."/>
            <person name="Antunes A."/>
            <person name="Taborda M."/>
            <person name="Da Costa M.S."/>
            <person name="Amann R.I."/>
            <person name="Gloeckner F.O."/>
            <person name="Golyshina O.V."/>
            <person name="Golyshin P.N."/>
            <person name="Teeling H."/>
        </authorList>
    </citation>
    <scope>NUCLEOTIDE SEQUENCE [LARGE SCALE GENOMIC DNA]</scope>
    <source>
        <strain evidence="2">SARL4B</strain>
    </source>
</reference>
<evidence type="ECO:0000313" key="1">
    <source>
        <dbReference type="EMBL" id="CCQ32205.1"/>
    </source>
</evidence>